<dbReference type="InterPro" id="IPR022689">
    <property type="entry name" value="Iron_dep_repressor"/>
</dbReference>
<dbReference type="GO" id="GO:0046914">
    <property type="term" value="F:transition metal ion binding"/>
    <property type="evidence" value="ECO:0007669"/>
    <property type="project" value="InterPro"/>
</dbReference>
<dbReference type="SMART" id="SM00529">
    <property type="entry name" value="HTH_DTXR"/>
    <property type="match status" value="1"/>
</dbReference>
<sequence>MTHSEENYLKAIFHIGKGGANEISTNAIAEQMETKPSSVTDMMKKLSEKNLVNYKKYKGVSLTSIGKSMALSIIRKHRLWEVFLVEKLDFSWDEVHDVAEQLEHIESEKLIDKLDKLLDYPKYDPHGDPIPDKNGNFKVIDKKLLSELSVNDKGICVGVKDSSSQFLKFLDKNKIALGDIIEVIDKEDFDGSFQLKINANSFNVSSQIASNLYVQITE</sequence>
<dbReference type="GO" id="GO:0003700">
    <property type="term" value="F:DNA-binding transcription factor activity"/>
    <property type="evidence" value="ECO:0007669"/>
    <property type="project" value="InterPro"/>
</dbReference>
<keyword evidence="10" id="KW-0804">Transcription</keyword>
<dbReference type="RefSeq" id="WP_072303584.1">
    <property type="nucleotide sequence ID" value="NZ_FPIY01000002.1"/>
</dbReference>
<dbReference type="Gene3D" id="2.30.30.90">
    <property type="match status" value="1"/>
</dbReference>
<protein>
    <recommendedName>
        <fullName evidence="4">Transcriptional regulator MntR</fullName>
    </recommendedName>
    <alternativeName>
        <fullName evidence="13">Manganese transport regulator</fullName>
    </alternativeName>
</protein>
<dbReference type="Pfam" id="PF01325">
    <property type="entry name" value="Fe_dep_repress"/>
    <property type="match status" value="1"/>
</dbReference>
<dbReference type="Gene3D" id="1.10.60.10">
    <property type="entry name" value="Iron dependent repressor, metal binding and dimerisation domain"/>
    <property type="match status" value="1"/>
</dbReference>
<keyword evidence="11" id="KW-0464">Manganese</keyword>
<dbReference type="EMBL" id="FPIY01000002">
    <property type="protein sequence ID" value="SFW48269.1"/>
    <property type="molecule type" value="Genomic_DNA"/>
</dbReference>
<dbReference type="InterPro" id="IPR036390">
    <property type="entry name" value="WH_DNA-bd_sf"/>
</dbReference>
<dbReference type="OrthoDB" id="9791355at2"/>
<evidence type="ECO:0000313" key="15">
    <source>
        <dbReference type="EMBL" id="SFW48269.1"/>
    </source>
</evidence>
<comment type="function">
    <text evidence="12">In the presence of manganese, represses expression of mntH and mntS. Up-regulates expression of mntP.</text>
</comment>
<dbReference type="PROSITE" id="PS50944">
    <property type="entry name" value="HTH_DTXR"/>
    <property type="match status" value="1"/>
</dbReference>
<name>A0A1K1PLE5_9FLAO</name>
<comment type="similarity">
    <text evidence="2">Belongs to the DtxR/MntR family.</text>
</comment>
<keyword evidence="5" id="KW-0963">Cytoplasm</keyword>
<dbReference type="PANTHER" id="PTHR33238">
    <property type="entry name" value="IRON (METAL) DEPENDENT REPRESSOR, DTXR FAMILY"/>
    <property type="match status" value="1"/>
</dbReference>
<dbReference type="InterPro" id="IPR036421">
    <property type="entry name" value="Fe_dep_repressor_sf"/>
</dbReference>
<dbReference type="InterPro" id="IPR001367">
    <property type="entry name" value="Fe_dep_repressor"/>
</dbReference>
<keyword evidence="9" id="KW-0010">Activator</keyword>
<evidence type="ECO:0000256" key="7">
    <source>
        <dbReference type="ARBA" id="ARBA00023015"/>
    </source>
</evidence>
<dbReference type="AlphaFoldDB" id="A0A1K1PLE5"/>
<proteinExistence type="inferred from homology"/>
<evidence type="ECO:0000313" key="16">
    <source>
        <dbReference type="Proteomes" id="UP000183257"/>
    </source>
</evidence>
<dbReference type="SUPFAM" id="SSF46785">
    <property type="entry name" value="Winged helix' DNA-binding domain"/>
    <property type="match status" value="1"/>
</dbReference>
<evidence type="ECO:0000256" key="5">
    <source>
        <dbReference type="ARBA" id="ARBA00022490"/>
    </source>
</evidence>
<dbReference type="GO" id="GO:0003677">
    <property type="term" value="F:DNA binding"/>
    <property type="evidence" value="ECO:0007669"/>
    <property type="project" value="UniProtKB-KW"/>
</dbReference>
<dbReference type="GO" id="GO:0005737">
    <property type="term" value="C:cytoplasm"/>
    <property type="evidence" value="ECO:0007669"/>
    <property type="project" value="UniProtKB-SubCell"/>
</dbReference>
<keyword evidence="8" id="KW-0238">DNA-binding</keyword>
<evidence type="ECO:0000256" key="11">
    <source>
        <dbReference type="ARBA" id="ARBA00023211"/>
    </source>
</evidence>
<evidence type="ECO:0000256" key="4">
    <source>
        <dbReference type="ARBA" id="ARBA00022386"/>
    </source>
</evidence>
<comment type="subcellular location">
    <subcellularLocation>
        <location evidence="1">Cytoplasm</location>
    </subcellularLocation>
</comment>
<evidence type="ECO:0000256" key="1">
    <source>
        <dbReference type="ARBA" id="ARBA00004496"/>
    </source>
</evidence>
<reference evidence="16" key="1">
    <citation type="submission" date="2016-11" db="EMBL/GenBank/DDBJ databases">
        <authorList>
            <person name="Varghese N."/>
            <person name="Submissions S."/>
        </authorList>
    </citation>
    <scope>NUCLEOTIDE SEQUENCE [LARGE SCALE GENOMIC DNA]</scope>
    <source>
        <strain evidence="16">DSM 24786</strain>
    </source>
</reference>
<evidence type="ECO:0000256" key="13">
    <source>
        <dbReference type="ARBA" id="ARBA00032593"/>
    </source>
</evidence>
<dbReference type="InterPro" id="IPR050536">
    <property type="entry name" value="DtxR_MntR_Metal-Reg"/>
</dbReference>
<dbReference type="InterPro" id="IPR007167">
    <property type="entry name" value="Fe-transptr_FeoA-like"/>
</dbReference>
<dbReference type="SUPFAM" id="SSF47979">
    <property type="entry name" value="Iron-dependent repressor protein, dimerization domain"/>
    <property type="match status" value="1"/>
</dbReference>
<accession>A0A1K1PLE5</accession>
<keyword evidence="6" id="KW-0678">Repressor</keyword>
<dbReference type="Pfam" id="PF04023">
    <property type="entry name" value="FeoA"/>
    <property type="match status" value="1"/>
</dbReference>
<evidence type="ECO:0000256" key="10">
    <source>
        <dbReference type="ARBA" id="ARBA00023163"/>
    </source>
</evidence>
<organism evidence="15 16">
    <name type="scientific">Cellulophaga fucicola</name>
    <dbReference type="NCBI Taxonomy" id="76595"/>
    <lineage>
        <taxon>Bacteria</taxon>
        <taxon>Pseudomonadati</taxon>
        <taxon>Bacteroidota</taxon>
        <taxon>Flavobacteriia</taxon>
        <taxon>Flavobacteriales</taxon>
        <taxon>Flavobacteriaceae</taxon>
        <taxon>Cellulophaga</taxon>
    </lineage>
</organism>
<feature type="domain" description="HTH dtxR-type" evidence="14">
    <location>
        <begin position="1"/>
        <end position="63"/>
    </location>
</feature>
<evidence type="ECO:0000256" key="6">
    <source>
        <dbReference type="ARBA" id="ARBA00022491"/>
    </source>
</evidence>
<gene>
    <name evidence="15" type="ORF">SAMN05660313_01959</name>
</gene>
<evidence type="ECO:0000256" key="12">
    <source>
        <dbReference type="ARBA" id="ARBA00025185"/>
    </source>
</evidence>
<evidence type="ECO:0000256" key="2">
    <source>
        <dbReference type="ARBA" id="ARBA00007871"/>
    </source>
</evidence>
<dbReference type="Pfam" id="PF02742">
    <property type="entry name" value="Fe_dep_repr_C"/>
    <property type="match status" value="1"/>
</dbReference>
<keyword evidence="7" id="KW-0805">Transcription regulation</keyword>
<dbReference type="InterPro" id="IPR022687">
    <property type="entry name" value="HTH_DTXR"/>
</dbReference>
<keyword evidence="16" id="KW-1185">Reference proteome</keyword>
<evidence type="ECO:0000256" key="3">
    <source>
        <dbReference type="ARBA" id="ARBA00011738"/>
    </source>
</evidence>
<dbReference type="Gene3D" id="1.10.10.10">
    <property type="entry name" value="Winged helix-like DNA-binding domain superfamily/Winged helix DNA-binding domain"/>
    <property type="match status" value="1"/>
</dbReference>
<dbReference type="GO" id="GO:0046983">
    <property type="term" value="F:protein dimerization activity"/>
    <property type="evidence" value="ECO:0007669"/>
    <property type="project" value="InterPro"/>
</dbReference>
<evidence type="ECO:0000256" key="9">
    <source>
        <dbReference type="ARBA" id="ARBA00023159"/>
    </source>
</evidence>
<dbReference type="Proteomes" id="UP000183257">
    <property type="component" value="Unassembled WGS sequence"/>
</dbReference>
<dbReference type="PANTHER" id="PTHR33238:SF11">
    <property type="entry name" value="TRANSCRIPTIONAL REGULATOR MNTR"/>
    <property type="match status" value="1"/>
</dbReference>
<evidence type="ECO:0000259" key="14">
    <source>
        <dbReference type="PROSITE" id="PS50944"/>
    </source>
</evidence>
<dbReference type="InterPro" id="IPR036388">
    <property type="entry name" value="WH-like_DNA-bd_sf"/>
</dbReference>
<dbReference type="InterPro" id="IPR038157">
    <property type="entry name" value="FeoA_core_dom"/>
</dbReference>
<dbReference type="STRING" id="76595.SAMN05660313_01959"/>
<evidence type="ECO:0000256" key="8">
    <source>
        <dbReference type="ARBA" id="ARBA00023125"/>
    </source>
</evidence>
<comment type="subunit">
    <text evidence="3">Homodimer.</text>
</comment>